<feature type="domain" description="Protein UNC80 central region" evidence="2">
    <location>
        <begin position="7"/>
        <end position="101"/>
    </location>
</feature>
<evidence type="ECO:0000259" key="2">
    <source>
        <dbReference type="Pfam" id="PF19424"/>
    </source>
</evidence>
<feature type="compositionally biased region" description="Basic and acidic residues" evidence="1">
    <location>
        <begin position="12"/>
        <end position="22"/>
    </location>
</feature>
<protein>
    <recommendedName>
        <fullName evidence="2">Protein UNC80 central region domain-containing protein</fullName>
    </recommendedName>
</protein>
<organism evidence="3 4">
    <name type="scientific">Meganyctiphanes norvegica</name>
    <name type="common">Northern krill</name>
    <name type="synonym">Thysanopoda norvegica</name>
    <dbReference type="NCBI Taxonomy" id="48144"/>
    <lineage>
        <taxon>Eukaryota</taxon>
        <taxon>Metazoa</taxon>
        <taxon>Ecdysozoa</taxon>
        <taxon>Arthropoda</taxon>
        <taxon>Crustacea</taxon>
        <taxon>Multicrustacea</taxon>
        <taxon>Malacostraca</taxon>
        <taxon>Eumalacostraca</taxon>
        <taxon>Eucarida</taxon>
        <taxon>Euphausiacea</taxon>
        <taxon>Euphausiidae</taxon>
        <taxon>Meganyctiphanes</taxon>
    </lineage>
</organism>
<comment type="caution">
    <text evidence="3">The sequence shown here is derived from an EMBL/GenBank/DDBJ whole genome shotgun (WGS) entry which is preliminary data.</text>
</comment>
<dbReference type="GO" id="GO:0030424">
    <property type="term" value="C:axon"/>
    <property type="evidence" value="ECO:0007669"/>
    <property type="project" value="TreeGrafter"/>
</dbReference>
<sequence length="101" mass="11559">VRSQRKVSAVSERSDTSEHLEQEVSGEESPGVLSNEEAPESPIDGELDDESLTSHMPWLKVVVRISSLYNMTCTHQNFCHPYCYRRNMRACKRLVHAVRKV</sequence>
<dbReference type="GO" id="GO:0034703">
    <property type="term" value="C:cation channel complex"/>
    <property type="evidence" value="ECO:0007669"/>
    <property type="project" value="TreeGrafter"/>
</dbReference>
<dbReference type="Pfam" id="PF19424">
    <property type="entry name" value="UNC80"/>
    <property type="match status" value="1"/>
</dbReference>
<evidence type="ECO:0000313" key="3">
    <source>
        <dbReference type="EMBL" id="CAL4074396.1"/>
    </source>
</evidence>
<feature type="non-terminal residue" evidence="3">
    <location>
        <position position="101"/>
    </location>
</feature>
<dbReference type="EMBL" id="CAXKWB010004603">
    <property type="protein sequence ID" value="CAL4074396.1"/>
    <property type="molecule type" value="Genomic_DNA"/>
</dbReference>
<dbReference type="PANTHER" id="PTHR31781">
    <property type="entry name" value="UNC80"/>
    <property type="match status" value="1"/>
</dbReference>
<name>A0AAV2Q7E3_MEGNR</name>
<evidence type="ECO:0000256" key="1">
    <source>
        <dbReference type="SAM" id="MobiDB-lite"/>
    </source>
</evidence>
<accession>A0AAV2Q7E3</accession>
<dbReference type="AlphaFoldDB" id="A0AAV2Q7E3"/>
<reference evidence="3 4" key="1">
    <citation type="submission" date="2024-05" db="EMBL/GenBank/DDBJ databases">
        <authorList>
            <person name="Wallberg A."/>
        </authorList>
    </citation>
    <scope>NUCLEOTIDE SEQUENCE [LARGE SCALE GENOMIC DNA]</scope>
</reference>
<dbReference type="PANTHER" id="PTHR31781:SF1">
    <property type="entry name" value="PROTEIN UNC-80 HOMOLOG"/>
    <property type="match status" value="1"/>
</dbReference>
<keyword evidence="4" id="KW-1185">Reference proteome</keyword>
<dbReference type="Proteomes" id="UP001497623">
    <property type="component" value="Unassembled WGS sequence"/>
</dbReference>
<feature type="region of interest" description="Disordered" evidence="1">
    <location>
        <begin position="1"/>
        <end position="50"/>
    </location>
</feature>
<feature type="non-terminal residue" evidence="3">
    <location>
        <position position="1"/>
    </location>
</feature>
<dbReference type="GO" id="GO:0055080">
    <property type="term" value="P:monoatomic cation homeostasis"/>
    <property type="evidence" value="ECO:0007669"/>
    <property type="project" value="TreeGrafter"/>
</dbReference>
<gene>
    <name evidence="3" type="ORF">MNOR_LOCUS9489</name>
</gene>
<evidence type="ECO:0000313" key="4">
    <source>
        <dbReference type="Proteomes" id="UP001497623"/>
    </source>
</evidence>
<dbReference type="GO" id="GO:0005261">
    <property type="term" value="F:monoatomic cation channel activity"/>
    <property type="evidence" value="ECO:0007669"/>
    <property type="project" value="TreeGrafter"/>
</dbReference>
<feature type="compositionally biased region" description="Acidic residues" evidence="1">
    <location>
        <begin position="37"/>
        <end position="50"/>
    </location>
</feature>
<proteinExistence type="predicted"/>
<dbReference type="InterPro" id="IPR045852">
    <property type="entry name" value="UNC80_central"/>
</dbReference>